<name>A0A8T0W019_PANVG</name>
<proteinExistence type="predicted"/>
<reference evidence="2" key="1">
    <citation type="submission" date="2020-05" db="EMBL/GenBank/DDBJ databases">
        <title>WGS assembly of Panicum virgatum.</title>
        <authorList>
            <person name="Lovell J.T."/>
            <person name="Jenkins J."/>
            <person name="Shu S."/>
            <person name="Juenger T.E."/>
            <person name="Schmutz J."/>
        </authorList>
    </citation>
    <scope>NUCLEOTIDE SEQUENCE</scope>
    <source>
        <strain evidence="2">AP13</strain>
    </source>
</reference>
<feature type="compositionally biased region" description="Basic and acidic residues" evidence="1">
    <location>
        <begin position="1"/>
        <end position="26"/>
    </location>
</feature>
<gene>
    <name evidence="2" type="ORF">PVAP13_2KG115980</name>
</gene>
<evidence type="ECO:0000313" key="2">
    <source>
        <dbReference type="EMBL" id="KAG2640748.1"/>
    </source>
</evidence>
<protein>
    <submittedName>
        <fullName evidence="2">Uncharacterized protein</fullName>
    </submittedName>
</protein>
<dbReference type="EMBL" id="CM029039">
    <property type="protein sequence ID" value="KAG2640748.1"/>
    <property type="molecule type" value="Genomic_DNA"/>
</dbReference>
<keyword evidence="3" id="KW-1185">Reference proteome</keyword>
<feature type="region of interest" description="Disordered" evidence="1">
    <location>
        <begin position="1"/>
        <end position="76"/>
    </location>
</feature>
<dbReference type="AlphaFoldDB" id="A0A8T0W019"/>
<evidence type="ECO:0000313" key="3">
    <source>
        <dbReference type="Proteomes" id="UP000823388"/>
    </source>
</evidence>
<sequence length="90" mass="9981">MKRGSERAKAGGEQRTERKHGNSTRERMRRSRGSSREPSAGRSERSRVEMAPRAQAAPGSKRSSDETRRALQVSSSVMRLGNRISTVLSP</sequence>
<dbReference type="Proteomes" id="UP000823388">
    <property type="component" value="Chromosome 2K"/>
</dbReference>
<accession>A0A8T0W019</accession>
<organism evidence="2 3">
    <name type="scientific">Panicum virgatum</name>
    <name type="common">Blackwell switchgrass</name>
    <dbReference type="NCBI Taxonomy" id="38727"/>
    <lineage>
        <taxon>Eukaryota</taxon>
        <taxon>Viridiplantae</taxon>
        <taxon>Streptophyta</taxon>
        <taxon>Embryophyta</taxon>
        <taxon>Tracheophyta</taxon>
        <taxon>Spermatophyta</taxon>
        <taxon>Magnoliopsida</taxon>
        <taxon>Liliopsida</taxon>
        <taxon>Poales</taxon>
        <taxon>Poaceae</taxon>
        <taxon>PACMAD clade</taxon>
        <taxon>Panicoideae</taxon>
        <taxon>Panicodae</taxon>
        <taxon>Paniceae</taxon>
        <taxon>Panicinae</taxon>
        <taxon>Panicum</taxon>
        <taxon>Panicum sect. Hiantes</taxon>
    </lineage>
</organism>
<comment type="caution">
    <text evidence="2">The sequence shown here is derived from an EMBL/GenBank/DDBJ whole genome shotgun (WGS) entry which is preliminary data.</text>
</comment>
<evidence type="ECO:0000256" key="1">
    <source>
        <dbReference type="SAM" id="MobiDB-lite"/>
    </source>
</evidence>